<accession>A0AA37TCA4</accession>
<keyword evidence="8" id="KW-0067">ATP-binding</keyword>
<dbReference type="SMART" id="SM00304">
    <property type="entry name" value="HAMP"/>
    <property type="match status" value="1"/>
</dbReference>
<evidence type="ECO:0000313" key="12">
    <source>
        <dbReference type="Proteomes" id="UP001157440"/>
    </source>
</evidence>
<dbReference type="GO" id="GO:0004673">
    <property type="term" value="F:protein histidine kinase activity"/>
    <property type="evidence" value="ECO:0007669"/>
    <property type="project" value="UniProtKB-EC"/>
</dbReference>
<protein>
    <recommendedName>
        <fullName evidence="3">histidine kinase</fullName>
        <ecNumber evidence="3">2.7.13.3</ecNumber>
    </recommendedName>
</protein>
<dbReference type="RefSeq" id="WP_238198029.1">
    <property type="nucleotide sequence ID" value="NZ_BPQZ01000022.1"/>
</dbReference>
<dbReference type="AlphaFoldDB" id="A0AA37TCA4"/>
<comment type="caution">
    <text evidence="11">The sequence shown here is derived from an EMBL/GenBank/DDBJ whole genome shotgun (WGS) entry which is preliminary data.</text>
</comment>
<comment type="subcellular location">
    <subcellularLocation>
        <location evidence="2">Membrane</location>
    </subcellularLocation>
</comment>
<keyword evidence="12" id="KW-1185">Reference proteome</keyword>
<keyword evidence="7 11" id="KW-0418">Kinase</keyword>
<dbReference type="EMBL" id="BSPL01000016">
    <property type="protein sequence ID" value="GLS70520.1"/>
    <property type="molecule type" value="Genomic_DNA"/>
</dbReference>
<dbReference type="PROSITE" id="PS50885">
    <property type="entry name" value="HAMP"/>
    <property type="match status" value="1"/>
</dbReference>
<keyword evidence="4" id="KW-0597">Phosphoprotein</keyword>
<keyword evidence="6" id="KW-0547">Nucleotide-binding</keyword>
<dbReference type="PANTHER" id="PTHR41523:SF7">
    <property type="entry name" value="HISTIDINE KINASE"/>
    <property type="match status" value="1"/>
</dbReference>
<dbReference type="InterPro" id="IPR036890">
    <property type="entry name" value="HATPase_C_sf"/>
</dbReference>
<evidence type="ECO:0000256" key="8">
    <source>
        <dbReference type="ARBA" id="ARBA00022840"/>
    </source>
</evidence>
<evidence type="ECO:0000256" key="9">
    <source>
        <dbReference type="SAM" id="Phobius"/>
    </source>
</evidence>
<dbReference type="CDD" id="cd12914">
    <property type="entry name" value="PDC1_DGC_like"/>
    <property type="match status" value="1"/>
</dbReference>
<dbReference type="GO" id="GO:0005524">
    <property type="term" value="F:ATP binding"/>
    <property type="evidence" value="ECO:0007669"/>
    <property type="project" value="UniProtKB-KW"/>
</dbReference>
<keyword evidence="9" id="KW-0472">Membrane</keyword>
<evidence type="ECO:0000256" key="4">
    <source>
        <dbReference type="ARBA" id="ARBA00022553"/>
    </source>
</evidence>
<dbReference type="CDD" id="cd12915">
    <property type="entry name" value="PDC2_DGC_like"/>
    <property type="match status" value="1"/>
</dbReference>
<dbReference type="PANTHER" id="PTHR41523">
    <property type="entry name" value="TWO-COMPONENT SYSTEM SENSOR PROTEIN"/>
    <property type="match status" value="1"/>
</dbReference>
<dbReference type="Gene3D" id="3.30.565.10">
    <property type="entry name" value="Histidine kinase-like ATPase, C-terminal domain"/>
    <property type="match status" value="1"/>
</dbReference>
<dbReference type="Gene3D" id="6.10.340.10">
    <property type="match status" value="1"/>
</dbReference>
<evidence type="ECO:0000256" key="5">
    <source>
        <dbReference type="ARBA" id="ARBA00022679"/>
    </source>
</evidence>
<evidence type="ECO:0000256" key="1">
    <source>
        <dbReference type="ARBA" id="ARBA00000085"/>
    </source>
</evidence>
<evidence type="ECO:0000256" key="6">
    <source>
        <dbReference type="ARBA" id="ARBA00022741"/>
    </source>
</evidence>
<dbReference type="InterPro" id="IPR003660">
    <property type="entry name" value="HAMP_dom"/>
</dbReference>
<proteinExistence type="predicted"/>
<dbReference type="Gene3D" id="3.30.450.20">
    <property type="entry name" value="PAS domain"/>
    <property type="match status" value="1"/>
</dbReference>
<organism evidence="11 12">
    <name type="scientific">Methylobacterium tardum</name>
    <dbReference type="NCBI Taxonomy" id="374432"/>
    <lineage>
        <taxon>Bacteria</taxon>
        <taxon>Pseudomonadati</taxon>
        <taxon>Pseudomonadota</taxon>
        <taxon>Alphaproteobacteria</taxon>
        <taxon>Hyphomicrobiales</taxon>
        <taxon>Methylobacteriaceae</taxon>
        <taxon>Methylobacterium</taxon>
    </lineage>
</organism>
<feature type="domain" description="HAMP" evidence="10">
    <location>
        <begin position="300"/>
        <end position="352"/>
    </location>
</feature>
<dbReference type="CDD" id="cd06225">
    <property type="entry name" value="HAMP"/>
    <property type="match status" value="1"/>
</dbReference>
<sequence length="578" mass="62161">MSLTKRIVGLVGLALLPALAIQGYNEYALRSARGEAVRGEAMRTARGVAVDLDQFSRGARQILGILSELPEIQKKDPQVCTAYLRSVVDKVPGSFFFGVADAEGRILCNTLGSSPGAYAIADRSYFKEAMRTGGFAIGEVVSGRVTKRPTIQFALAIPGADGRPDGIVLTSIDLSYLAMRQASAGLPPDAALTVADRDGTVLIRLPDHDEWVGKPLPAPFWAALSRHRGGVADLTGLQDNPRITAIAGTSPEDLGSFTVAVGLSPNTAFADIDAATRRGLVLIGIGAALALVAALMGGRAFIRRPVRRLLRSAAAWRAGELDVRSGIGGPGEFGELGEAFDAMAVALQKHEGELRAEIARSRLLQERQTLLLHELNHRVRNTLTTVQSLARQARRDDDRGDRLEGRILALSKTHDLLSRDDWGGAKLRLVIENEFAPFQDGKGRRFRLDGPDLDLRPRYVLALGMTIHELTTNAAKYGALATEEGRVDVTWRVVVGPDDARRLVLEWRESGGPPVAVPTRRGFGTRLITGGIARELGGSVELSFPPEGARCALDVPLDEPDRFLSSRDLAGQLPQPVA</sequence>
<dbReference type="Pfam" id="PF07536">
    <property type="entry name" value="HWE_HK"/>
    <property type="match status" value="1"/>
</dbReference>
<evidence type="ECO:0000313" key="11">
    <source>
        <dbReference type="EMBL" id="GLS70520.1"/>
    </source>
</evidence>
<dbReference type="InterPro" id="IPR011102">
    <property type="entry name" value="Sig_transdc_His_kinase_HWE"/>
</dbReference>
<keyword evidence="9" id="KW-0812">Transmembrane</keyword>
<keyword evidence="9" id="KW-1133">Transmembrane helix</keyword>
<name>A0AA37TCA4_9HYPH</name>
<dbReference type="EC" id="2.7.13.3" evidence="3"/>
<dbReference type="GO" id="GO:0016020">
    <property type="term" value="C:membrane"/>
    <property type="evidence" value="ECO:0007669"/>
    <property type="project" value="UniProtKB-SubCell"/>
</dbReference>
<feature type="transmembrane region" description="Helical" evidence="9">
    <location>
        <begin position="280"/>
        <end position="302"/>
    </location>
</feature>
<reference evidence="12" key="1">
    <citation type="journal article" date="2019" name="Int. J. Syst. Evol. Microbiol.">
        <title>The Global Catalogue of Microorganisms (GCM) 10K type strain sequencing project: providing services to taxonomists for standard genome sequencing and annotation.</title>
        <authorList>
            <consortium name="The Broad Institute Genomics Platform"/>
            <consortium name="The Broad Institute Genome Sequencing Center for Infectious Disease"/>
            <person name="Wu L."/>
            <person name="Ma J."/>
        </authorList>
    </citation>
    <scope>NUCLEOTIDE SEQUENCE [LARGE SCALE GENOMIC DNA]</scope>
    <source>
        <strain evidence="12">NBRC 103632</strain>
    </source>
</reference>
<keyword evidence="5" id="KW-0808">Transferase</keyword>
<gene>
    <name evidence="11" type="ORF">GCM10007890_25330</name>
</gene>
<dbReference type="Proteomes" id="UP001157440">
    <property type="component" value="Unassembled WGS sequence"/>
</dbReference>
<evidence type="ECO:0000256" key="2">
    <source>
        <dbReference type="ARBA" id="ARBA00004370"/>
    </source>
</evidence>
<comment type="catalytic activity">
    <reaction evidence="1">
        <text>ATP + protein L-histidine = ADP + protein N-phospho-L-histidine.</text>
        <dbReference type="EC" id="2.7.13.3"/>
    </reaction>
</comment>
<dbReference type="GO" id="GO:0007165">
    <property type="term" value="P:signal transduction"/>
    <property type="evidence" value="ECO:0007669"/>
    <property type="project" value="InterPro"/>
</dbReference>
<evidence type="ECO:0000259" key="10">
    <source>
        <dbReference type="PROSITE" id="PS50885"/>
    </source>
</evidence>
<evidence type="ECO:0000256" key="3">
    <source>
        <dbReference type="ARBA" id="ARBA00012438"/>
    </source>
</evidence>
<dbReference type="SMART" id="SM00911">
    <property type="entry name" value="HWE_HK"/>
    <property type="match status" value="1"/>
</dbReference>
<dbReference type="SUPFAM" id="SSF158472">
    <property type="entry name" value="HAMP domain-like"/>
    <property type="match status" value="1"/>
</dbReference>
<dbReference type="Pfam" id="PF00672">
    <property type="entry name" value="HAMP"/>
    <property type="match status" value="1"/>
</dbReference>
<evidence type="ECO:0000256" key="7">
    <source>
        <dbReference type="ARBA" id="ARBA00022777"/>
    </source>
</evidence>